<proteinExistence type="predicted"/>
<dbReference type="Proteomes" id="UP000008037">
    <property type="component" value="Chromosome"/>
</dbReference>
<dbReference type="BioCyc" id="CNIT1237085:G1324-2866-MONOMER"/>
<dbReference type="KEGG" id="nga:Ngar_c28660"/>
<dbReference type="HOGENOM" id="CLU_2379509_0_0_2"/>
<accession>K0IIN7</accession>
<dbReference type="AlphaFoldDB" id="K0IIN7"/>
<name>K0IIN7_NITGG</name>
<organism evidence="1 2">
    <name type="scientific">Nitrososphaera gargensis (strain Ga9.2)</name>
    <dbReference type="NCBI Taxonomy" id="1237085"/>
    <lineage>
        <taxon>Archaea</taxon>
        <taxon>Nitrososphaerota</taxon>
        <taxon>Nitrososphaeria</taxon>
        <taxon>Nitrososphaerales</taxon>
        <taxon>Nitrososphaeraceae</taxon>
        <taxon>Nitrososphaera</taxon>
    </lineage>
</organism>
<gene>
    <name evidence="1" type="ordered locus">Ngar_c28660</name>
</gene>
<dbReference type="InParanoid" id="K0IIN7"/>
<dbReference type="EMBL" id="CP002408">
    <property type="protein sequence ID" value="AFU59785.1"/>
    <property type="molecule type" value="Genomic_DNA"/>
</dbReference>
<sequence length="94" mass="10751">MITKKDLDKFMADLQDTEELDRRTKDRAETSLAAAFAGFRQRLAERIAQQKSTAEECRRVGDDVGARYHEALVEIYKSLFNIGDKPVSDDNNKQ</sequence>
<protein>
    <submittedName>
        <fullName evidence="1">Uncharacterized protein</fullName>
    </submittedName>
</protein>
<evidence type="ECO:0000313" key="1">
    <source>
        <dbReference type="EMBL" id="AFU59785.1"/>
    </source>
</evidence>
<evidence type="ECO:0000313" key="2">
    <source>
        <dbReference type="Proteomes" id="UP000008037"/>
    </source>
</evidence>
<reference evidence="1" key="1">
    <citation type="journal article" date="2012" name="Environ. Microbiol.">
        <title>The genome of the ammonia-oxidizing Candidatus Nitrososphaera gargensis: insights into metabolic versatility and environmental adaptations.</title>
        <authorList>
            <person name="Spang A."/>
            <person name="Poehlein A."/>
            <person name="Offre P."/>
            <person name="Zumbragel S."/>
            <person name="Haider S."/>
            <person name="Rychlik N."/>
            <person name="Nowka B."/>
            <person name="Schmeisser C."/>
            <person name="Lebedeva E.V."/>
            <person name="Rattei T."/>
            <person name="Bohm C."/>
            <person name="Schmid M."/>
            <person name="Galushko A."/>
            <person name="Hatzenpichler R."/>
            <person name="Weinmaier T."/>
            <person name="Daniel R."/>
            <person name="Schleper C."/>
            <person name="Spieck E."/>
            <person name="Streit W."/>
            <person name="Wagner M."/>
        </authorList>
    </citation>
    <scope>NUCLEOTIDE SEQUENCE [LARGE SCALE GENOMIC DNA]</scope>
    <source>
        <strain evidence="1">Enrichment culture Ga9.2</strain>
    </source>
</reference>
<keyword evidence="2" id="KW-1185">Reference proteome</keyword>